<protein>
    <recommendedName>
        <fullName evidence="4">Phosphatidylinositol-binding clathrin assembly protein</fullName>
    </recommendedName>
</protein>
<feature type="region of interest" description="Disordered" evidence="1">
    <location>
        <begin position="112"/>
        <end position="134"/>
    </location>
</feature>
<accession>A0AAV6YVA5</accession>
<sequence>MKIQFQPIFVTACVSSSVDERRFTPSLAVQPQTSGGLNVDFDSVFGNKSPTNINVDPTGFDDMGGLLKPTIASQNQSMPPSKIPPGKLVSDDLDSSLANLVGNLGIGNGTAKNDVHWSQPGEKRLTGGTNWQPKVAPTTTWNPATLPPQMGAVPVIPQQALIYNQPVMRPPNPFGPVSGAQVGSGM</sequence>
<keyword evidence="3" id="KW-1185">Reference proteome</keyword>
<reference evidence="2" key="1">
    <citation type="thesis" date="2020" institute="ProQuest LLC" country="789 East Eisenhower Parkway, Ann Arbor, MI, USA">
        <title>Comparative Genomics and Chromosome Evolution.</title>
        <authorList>
            <person name="Mudd A.B."/>
        </authorList>
    </citation>
    <scope>NUCLEOTIDE SEQUENCE</scope>
    <source>
        <strain evidence="2">237g6f4</strain>
        <tissue evidence="2">Blood</tissue>
    </source>
</reference>
<dbReference type="Proteomes" id="UP000824782">
    <property type="component" value="Unassembled WGS sequence"/>
</dbReference>
<proteinExistence type="predicted"/>
<evidence type="ECO:0000256" key="1">
    <source>
        <dbReference type="SAM" id="MobiDB-lite"/>
    </source>
</evidence>
<name>A0AAV6YVA5_ENGPU</name>
<gene>
    <name evidence="2" type="ORF">GDO81_029446</name>
</gene>
<evidence type="ECO:0000313" key="2">
    <source>
        <dbReference type="EMBL" id="KAG8541227.1"/>
    </source>
</evidence>
<comment type="caution">
    <text evidence="2">The sequence shown here is derived from an EMBL/GenBank/DDBJ whole genome shotgun (WGS) entry which is preliminary data.</text>
</comment>
<evidence type="ECO:0000313" key="3">
    <source>
        <dbReference type="Proteomes" id="UP000824782"/>
    </source>
</evidence>
<dbReference type="EMBL" id="WNYA01008086">
    <property type="protein sequence ID" value="KAG8541227.1"/>
    <property type="molecule type" value="Genomic_DNA"/>
</dbReference>
<dbReference type="AlphaFoldDB" id="A0AAV6YVA5"/>
<evidence type="ECO:0008006" key="4">
    <source>
        <dbReference type="Google" id="ProtNLM"/>
    </source>
</evidence>
<organism evidence="2 3">
    <name type="scientific">Engystomops pustulosus</name>
    <name type="common">Tungara frog</name>
    <name type="synonym">Physalaemus pustulosus</name>
    <dbReference type="NCBI Taxonomy" id="76066"/>
    <lineage>
        <taxon>Eukaryota</taxon>
        <taxon>Metazoa</taxon>
        <taxon>Chordata</taxon>
        <taxon>Craniata</taxon>
        <taxon>Vertebrata</taxon>
        <taxon>Euteleostomi</taxon>
        <taxon>Amphibia</taxon>
        <taxon>Batrachia</taxon>
        <taxon>Anura</taxon>
        <taxon>Neobatrachia</taxon>
        <taxon>Hyloidea</taxon>
        <taxon>Leptodactylidae</taxon>
        <taxon>Leiuperinae</taxon>
        <taxon>Engystomops</taxon>
    </lineage>
</organism>